<keyword evidence="2" id="KW-1185">Reference proteome</keyword>
<dbReference type="RefSeq" id="XP_034012204.1">
    <property type="nucleotide sequence ID" value="XM_034155620.1"/>
</dbReference>
<name>A0A642UN21_DIURU</name>
<comment type="caution">
    <text evidence="1">The sequence shown here is derived from an EMBL/GenBank/DDBJ whole genome shotgun (WGS) entry which is preliminary data.</text>
</comment>
<organism evidence="1 2">
    <name type="scientific">Diutina rugosa</name>
    <name type="common">Yeast</name>
    <name type="synonym">Candida rugosa</name>
    <dbReference type="NCBI Taxonomy" id="5481"/>
    <lineage>
        <taxon>Eukaryota</taxon>
        <taxon>Fungi</taxon>
        <taxon>Dikarya</taxon>
        <taxon>Ascomycota</taxon>
        <taxon>Saccharomycotina</taxon>
        <taxon>Pichiomycetes</taxon>
        <taxon>Debaryomycetaceae</taxon>
        <taxon>Diutina</taxon>
    </lineage>
</organism>
<sequence length="438" mass="50224">MGQIVDDQLPYNVLELIGNDCLADDVSELVGPMNDYIGGQAGDGHEFTQVIHRGCSQDSYYVEVEDTSFTDAALYDEAVINLYLTRWPRSMIHSLFPNKPNMSSIELWIIQFLIDWSVRHQAPSRYPQQLQMWDDVRTTLYATSELIQSSMYAFSGLMFLSNHNCHYLLGDTPIDDGSELSVAKIYNFAMNSYSYLLSASSRQMARVLNNTCTVTEAKVLLASLTFLYTILEKLPPGTCPLVDFTKGGNDFIKYNIGFRQTYTVLQPLLQNSPYEIIQGPTTNRFAISIPVFVRILEFIDNNTDGLGTTADVSIIRHAFAILDQQIYHTTVALHPLEYHPIFSKVSNEFWDLVYAQNTLALSWLNVLAAYALVFESYYIRDNNIWVEYMNWYRAWHGQNFFWDEPIYQAVVEQGYCVTDYALLRYFNPLECAIINEIS</sequence>
<protein>
    <recommendedName>
        <fullName evidence="3">Transcription factor domain-containing protein</fullName>
    </recommendedName>
</protein>
<dbReference type="VEuPathDB" id="FungiDB:DIURU_002916"/>
<dbReference type="GeneID" id="54781567"/>
<dbReference type="EMBL" id="SWFT01000092">
    <property type="protein sequence ID" value="KAA8902122.1"/>
    <property type="molecule type" value="Genomic_DNA"/>
</dbReference>
<gene>
    <name evidence="1" type="ORF">DIURU_002916</name>
</gene>
<accession>A0A642UN21</accession>
<proteinExistence type="predicted"/>
<evidence type="ECO:0000313" key="1">
    <source>
        <dbReference type="EMBL" id="KAA8902122.1"/>
    </source>
</evidence>
<evidence type="ECO:0008006" key="3">
    <source>
        <dbReference type="Google" id="ProtNLM"/>
    </source>
</evidence>
<dbReference type="OrthoDB" id="3546279at2759"/>
<dbReference type="AlphaFoldDB" id="A0A642UN21"/>
<evidence type="ECO:0000313" key="2">
    <source>
        <dbReference type="Proteomes" id="UP000449547"/>
    </source>
</evidence>
<dbReference type="Proteomes" id="UP000449547">
    <property type="component" value="Unassembled WGS sequence"/>
</dbReference>
<reference evidence="1 2" key="1">
    <citation type="submission" date="2019-07" db="EMBL/GenBank/DDBJ databases">
        <title>Genome assembly of two rare yeast pathogens: Diutina rugosa and Trichomonascus ciferrii.</title>
        <authorList>
            <person name="Mixao V."/>
            <person name="Saus E."/>
            <person name="Hansen A."/>
            <person name="Lass-Flor C."/>
            <person name="Gabaldon T."/>
        </authorList>
    </citation>
    <scope>NUCLEOTIDE SEQUENCE [LARGE SCALE GENOMIC DNA]</scope>
    <source>
        <strain evidence="1 2">CBS 613</strain>
    </source>
</reference>